<feature type="compositionally biased region" description="Basic and acidic residues" evidence="1">
    <location>
        <begin position="226"/>
        <end position="243"/>
    </location>
</feature>
<keyword evidence="3" id="KW-1185">Reference proteome</keyword>
<feature type="region of interest" description="Disordered" evidence="1">
    <location>
        <begin position="211"/>
        <end position="280"/>
    </location>
</feature>
<evidence type="ECO:0000313" key="3">
    <source>
        <dbReference type="Proteomes" id="UP000191112"/>
    </source>
</evidence>
<accession>A0A1T5FV65</accession>
<organism evidence="2 3">
    <name type="scientific">Soonwooa buanensis</name>
    <dbReference type="NCBI Taxonomy" id="619805"/>
    <lineage>
        <taxon>Bacteria</taxon>
        <taxon>Pseudomonadati</taxon>
        <taxon>Bacteroidota</taxon>
        <taxon>Flavobacteriia</taxon>
        <taxon>Flavobacteriales</taxon>
        <taxon>Weeksellaceae</taxon>
        <taxon>Chryseobacterium group</taxon>
        <taxon>Soonwooa</taxon>
    </lineage>
</organism>
<feature type="compositionally biased region" description="Basic and acidic residues" evidence="1">
    <location>
        <begin position="265"/>
        <end position="275"/>
    </location>
</feature>
<evidence type="ECO:0000256" key="1">
    <source>
        <dbReference type="SAM" id="MobiDB-lite"/>
    </source>
</evidence>
<dbReference type="EMBL" id="FUYZ01000008">
    <property type="protein sequence ID" value="SKC00069.1"/>
    <property type="molecule type" value="Genomic_DNA"/>
</dbReference>
<protein>
    <submittedName>
        <fullName evidence="2">Uncharacterized protein</fullName>
    </submittedName>
</protein>
<dbReference type="RefSeq" id="WP_079667529.1">
    <property type="nucleotide sequence ID" value="NZ_FUYZ01000008.1"/>
</dbReference>
<proteinExistence type="predicted"/>
<evidence type="ECO:0000313" key="2">
    <source>
        <dbReference type="EMBL" id="SKC00069.1"/>
    </source>
</evidence>
<reference evidence="2 3" key="1">
    <citation type="submission" date="2017-02" db="EMBL/GenBank/DDBJ databases">
        <authorList>
            <person name="Peterson S.W."/>
        </authorList>
    </citation>
    <scope>NUCLEOTIDE SEQUENCE [LARGE SCALE GENOMIC DNA]</scope>
    <source>
        <strain evidence="2 3">DSM 22323</strain>
    </source>
</reference>
<dbReference type="OrthoDB" id="1100725at2"/>
<dbReference type="AlphaFoldDB" id="A0A1T5FV65"/>
<feature type="region of interest" description="Disordered" evidence="1">
    <location>
        <begin position="307"/>
        <end position="330"/>
    </location>
</feature>
<gene>
    <name evidence="2" type="ORF">SAMN05660477_02323</name>
</gene>
<dbReference type="Proteomes" id="UP000191112">
    <property type="component" value="Unassembled WGS sequence"/>
</dbReference>
<sequence length="409" mass="46872">MNGLQEIQDELFLDIQNIIEELNDISSINDLLQKEKLIRELSEKTNFLKLSEAFGLNQILNKPQVLPVVAVVEEQEIVEVIEEDKVSEPSQVENVENESTEDDIQDDDLDLIDNQILAEAHQEELVEVENVEDFDKTEEIKTEDHDDEVENDHLDLSDNEMLKDDDAEQDVEELAKDEENLVGEKEAFLNNESSFSFAMDSVADSKVETVEEPSLVSEISVSEDANEVKENLSETTSEPEKLLSKSSAEIEASKDEISDVEEEKESLFDTEKSNADDNQNSKKIKLSNIKGIHKTLFDDDPLERVQTSEPISEPKEIGSLGKSNMPTDYMEAPKPKPEFRLDLNDKIAFTQHLFKNSQVELNQVVHKLNEFDNIDDAKEFLSDLYYHRNWEKADSYAQRLWTLVENRFL</sequence>
<name>A0A1T5FV65_9FLAO</name>
<dbReference type="STRING" id="619805.SAMN05660477_02323"/>